<comment type="pathway">
    <text evidence="1">Amino-acid biosynthesis; L-asparagine biosynthesis; L-asparagine from L-aspartate (L-Gln route): step 1/1.</text>
</comment>
<reference evidence="8 9" key="1">
    <citation type="submission" date="2020-03" db="EMBL/GenBank/DDBJ databases">
        <title>Soil Listeria distribution.</title>
        <authorList>
            <person name="Liao J."/>
            <person name="Wiedmann M."/>
        </authorList>
    </citation>
    <scope>NUCLEOTIDE SEQUENCE [LARGE SCALE GENOMIC DNA]</scope>
    <source>
        <strain evidence="7 8">FSL L7-0051</strain>
        <strain evidence="6 9">FSL L7-0054</strain>
    </source>
</reference>
<protein>
    <recommendedName>
        <fullName evidence="2">asparagine synthase (glutamine-hydrolyzing)</fullName>
        <ecNumber evidence="2">6.3.5.4</ecNumber>
    </recommendedName>
</protein>
<dbReference type="Proteomes" id="UP000585696">
    <property type="component" value="Unassembled WGS sequence"/>
</dbReference>
<dbReference type="Pfam" id="PF13537">
    <property type="entry name" value="GATase_7"/>
    <property type="match status" value="1"/>
</dbReference>
<sequence length="592" mass="69005">MPGFFGFISNHREVLEKEITLRDVIGENSQLMEDETVIQTSGWYGRFFRNAVKKFENDRLFYQDYRHFFIIDGVILNKQDLFKKYSITEKNMVALVKQMQALNSKSFFNEFRGTFAGMNLDKNTNEFQLYTNHIGDKDIFYYEDKYTHTLYFGTDFDVLIELIQKHSNKKFDVNVNAAYSVMTHGHTLCNETLFADVHRLTPGHYLTYLNNELSKTCYYELKNRTVEITEEEAVNQLDSYFRKAIKRAFEKDKEYGYKHLVALSGGLDSRMTAWVANEMGYTNTLNYTFSQTDYLDEKVPKKIANVLKNEWIFKSLDNGIYLYEYFEESIKITGARSQSSTVAHTFGMLNDLKLDKFGLVHTGQLGDVIIGTYYTEGKKNVFHPGDGAGSTKLLHKVQYSKENAFQVEDQEIFKFYNRGFTGINTGLKPMYQYTETISPFQDIDLFDFCLSLPLKYRSGHHLYIKWINQCYPEAADFIYEKVNGKINQKVITVKGVPIPWTSIPSAVMKIVKKKLNLKLNSKHHMNPLDFWYKTNNQLSGFYESQFSKNISLVENTDLKKDCEYLFRAGTVLEKDQVITFLGFLNNMKNCMK</sequence>
<dbReference type="PANTHER" id="PTHR43284">
    <property type="entry name" value="ASPARAGINE SYNTHETASE (GLUTAMINE-HYDROLYZING)"/>
    <property type="match status" value="1"/>
</dbReference>
<feature type="domain" description="Glutamine amidotransferase type-2" evidence="5">
    <location>
        <begin position="63"/>
        <end position="159"/>
    </location>
</feature>
<dbReference type="Proteomes" id="UP000543005">
    <property type="component" value="Unassembled WGS sequence"/>
</dbReference>
<comment type="caution">
    <text evidence="6">The sequence shown here is derived from an EMBL/GenBank/DDBJ whole genome shotgun (WGS) entry which is preliminary data.</text>
</comment>
<dbReference type="PANTHER" id="PTHR43284:SF1">
    <property type="entry name" value="ASPARAGINE SYNTHETASE"/>
    <property type="match status" value="1"/>
</dbReference>
<evidence type="ECO:0000313" key="9">
    <source>
        <dbReference type="Proteomes" id="UP000585696"/>
    </source>
</evidence>
<evidence type="ECO:0000313" key="6">
    <source>
        <dbReference type="EMBL" id="MBC2285016.1"/>
    </source>
</evidence>
<evidence type="ECO:0000256" key="2">
    <source>
        <dbReference type="ARBA" id="ARBA00012737"/>
    </source>
</evidence>
<comment type="catalytic activity">
    <reaction evidence="4">
        <text>L-aspartate + L-glutamine + ATP + H2O = L-asparagine + L-glutamate + AMP + diphosphate + H(+)</text>
        <dbReference type="Rhea" id="RHEA:12228"/>
        <dbReference type="ChEBI" id="CHEBI:15377"/>
        <dbReference type="ChEBI" id="CHEBI:15378"/>
        <dbReference type="ChEBI" id="CHEBI:29985"/>
        <dbReference type="ChEBI" id="CHEBI:29991"/>
        <dbReference type="ChEBI" id="CHEBI:30616"/>
        <dbReference type="ChEBI" id="CHEBI:33019"/>
        <dbReference type="ChEBI" id="CHEBI:58048"/>
        <dbReference type="ChEBI" id="CHEBI:58359"/>
        <dbReference type="ChEBI" id="CHEBI:456215"/>
        <dbReference type="EC" id="6.3.5.4"/>
    </reaction>
</comment>
<keyword evidence="3" id="KW-0028">Amino-acid biosynthesis</keyword>
<dbReference type="InterPro" id="IPR051786">
    <property type="entry name" value="ASN_synthetase/amidase"/>
</dbReference>
<dbReference type="GO" id="GO:0006529">
    <property type="term" value="P:asparagine biosynthetic process"/>
    <property type="evidence" value="ECO:0007669"/>
    <property type="project" value="UniProtKB-KW"/>
</dbReference>
<dbReference type="Gene3D" id="3.40.50.620">
    <property type="entry name" value="HUPs"/>
    <property type="match status" value="1"/>
</dbReference>
<gene>
    <name evidence="6" type="ORF">HCB69_11565</name>
    <name evidence="7" type="ORF">HCC36_05985</name>
</gene>
<evidence type="ECO:0000256" key="4">
    <source>
        <dbReference type="ARBA" id="ARBA00048741"/>
    </source>
</evidence>
<keyword evidence="3" id="KW-0061">Asparagine biosynthesis</keyword>
<dbReference type="InterPro" id="IPR029055">
    <property type="entry name" value="Ntn_hydrolases_N"/>
</dbReference>
<evidence type="ECO:0000313" key="8">
    <source>
        <dbReference type="Proteomes" id="UP000543005"/>
    </source>
</evidence>
<evidence type="ECO:0000256" key="1">
    <source>
        <dbReference type="ARBA" id="ARBA00005187"/>
    </source>
</evidence>
<name>A0A842G512_9LIST</name>
<evidence type="ECO:0000256" key="3">
    <source>
        <dbReference type="ARBA" id="ARBA00022888"/>
    </source>
</evidence>
<accession>A0A842G512</accession>
<dbReference type="Gene3D" id="3.60.20.10">
    <property type="entry name" value="Glutamine Phosphoribosylpyrophosphate, subunit 1, domain 1"/>
    <property type="match status" value="1"/>
</dbReference>
<dbReference type="SUPFAM" id="SSF56235">
    <property type="entry name" value="N-terminal nucleophile aminohydrolases (Ntn hydrolases)"/>
    <property type="match status" value="1"/>
</dbReference>
<dbReference type="EMBL" id="JAARZT010000009">
    <property type="protein sequence ID" value="MBC2292778.1"/>
    <property type="molecule type" value="Genomic_DNA"/>
</dbReference>
<evidence type="ECO:0000313" key="7">
    <source>
        <dbReference type="EMBL" id="MBC2292778.1"/>
    </source>
</evidence>
<dbReference type="InterPro" id="IPR017932">
    <property type="entry name" value="GATase_2_dom"/>
</dbReference>
<dbReference type="EC" id="6.3.5.4" evidence="2"/>
<evidence type="ECO:0000259" key="5">
    <source>
        <dbReference type="Pfam" id="PF13537"/>
    </source>
</evidence>
<dbReference type="EMBL" id="JAARZS010000031">
    <property type="protein sequence ID" value="MBC2285016.1"/>
    <property type="molecule type" value="Genomic_DNA"/>
</dbReference>
<proteinExistence type="predicted"/>
<dbReference type="RefSeq" id="WP_185628946.1">
    <property type="nucleotide sequence ID" value="NZ_JAARZS010000031.1"/>
</dbReference>
<dbReference type="GO" id="GO:0004066">
    <property type="term" value="F:asparagine synthase (glutamine-hydrolyzing) activity"/>
    <property type="evidence" value="ECO:0007669"/>
    <property type="project" value="UniProtKB-EC"/>
</dbReference>
<dbReference type="InterPro" id="IPR014729">
    <property type="entry name" value="Rossmann-like_a/b/a_fold"/>
</dbReference>
<dbReference type="AlphaFoldDB" id="A0A842G512"/>
<organism evidence="6 9">
    <name type="scientific">Listeria booriae</name>
    <dbReference type="NCBI Taxonomy" id="1552123"/>
    <lineage>
        <taxon>Bacteria</taxon>
        <taxon>Bacillati</taxon>
        <taxon>Bacillota</taxon>
        <taxon>Bacilli</taxon>
        <taxon>Bacillales</taxon>
        <taxon>Listeriaceae</taxon>
        <taxon>Listeria</taxon>
    </lineage>
</organism>
<dbReference type="SUPFAM" id="SSF52402">
    <property type="entry name" value="Adenine nucleotide alpha hydrolases-like"/>
    <property type="match status" value="1"/>
</dbReference>